<organism evidence="2 3">
    <name type="scientific">Capsicum baccatum</name>
    <name type="common">Peruvian pepper</name>
    <dbReference type="NCBI Taxonomy" id="33114"/>
    <lineage>
        <taxon>Eukaryota</taxon>
        <taxon>Viridiplantae</taxon>
        <taxon>Streptophyta</taxon>
        <taxon>Embryophyta</taxon>
        <taxon>Tracheophyta</taxon>
        <taxon>Spermatophyta</taxon>
        <taxon>Magnoliopsida</taxon>
        <taxon>eudicotyledons</taxon>
        <taxon>Gunneridae</taxon>
        <taxon>Pentapetalae</taxon>
        <taxon>asterids</taxon>
        <taxon>lamiids</taxon>
        <taxon>Solanales</taxon>
        <taxon>Solanaceae</taxon>
        <taxon>Solanoideae</taxon>
        <taxon>Capsiceae</taxon>
        <taxon>Capsicum</taxon>
    </lineage>
</organism>
<accession>A0A2G2WV81</accession>
<evidence type="ECO:0000313" key="2">
    <source>
        <dbReference type="EMBL" id="PHT49143.1"/>
    </source>
</evidence>
<protein>
    <recommendedName>
        <fullName evidence="1">F-box associated beta-propeller type 1 domain-containing protein</fullName>
    </recommendedName>
</protein>
<reference evidence="3" key="2">
    <citation type="journal article" date="2017" name="J. Anim. Genet.">
        <title>Multiple reference genome sequences of hot pepper reveal the massive evolution of plant disease resistance genes by retroduplication.</title>
        <authorList>
            <person name="Kim S."/>
            <person name="Park J."/>
            <person name="Yeom S.-I."/>
            <person name="Kim Y.-M."/>
            <person name="Seo E."/>
            <person name="Kim K.-T."/>
            <person name="Kim M.-S."/>
            <person name="Lee J.M."/>
            <person name="Cheong K."/>
            <person name="Shin H.-S."/>
            <person name="Kim S.-B."/>
            <person name="Han K."/>
            <person name="Lee J."/>
            <person name="Park M."/>
            <person name="Lee H.-A."/>
            <person name="Lee H.-Y."/>
            <person name="Lee Y."/>
            <person name="Oh S."/>
            <person name="Lee J.H."/>
            <person name="Choi E."/>
            <person name="Choi E."/>
            <person name="Lee S.E."/>
            <person name="Jeon J."/>
            <person name="Kim H."/>
            <person name="Choi G."/>
            <person name="Song H."/>
            <person name="Lee J."/>
            <person name="Lee S.-C."/>
            <person name="Kwon J.-K."/>
            <person name="Lee H.-Y."/>
            <person name="Koo N."/>
            <person name="Hong Y."/>
            <person name="Kim R.W."/>
            <person name="Kang W.-H."/>
            <person name="Huh J.H."/>
            <person name="Kang B.-C."/>
            <person name="Yang T.-J."/>
            <person name="Lee Y.-H."/>
            <person name="Bennetzen J.L."/>
            <person name="Choi D."/>
        </authorList>
    </citation>
    <scope>NUCLEOTIDE SEQUENCE [LARGE SCALE GENOMIC DNA]</scope>
    <source>
        <strain evidence="3">cv. PBC81</strain>
    </source>
</reference>
<feature type="domain" description="F-box associated beta-propeller type 1" evidence="1">
    <location>
        <begin position="66"/>
        <end position="163"/>
    </location>
</feature>
<reference evidence="2 3" key="1">
    <citation type="journal article" date="2017" name="Genome Biol.">
        <title>New reference genome sequences of hot pepper reveal the massive evolution of plant disease-resistance genes by retroduplication.</title>
        <authorList>
            <person name="Kim S."/>
            <person name="Park J."/>
            <person name="Yeom S.I."/>
            <person name="Kim Y.M."/>
            <person name="Seo E."/>
            <person name="Kim K.T."/>
            <person name="Kim M.S."/>
            <person name="Lee J.M."/>
            <person name="Cheong K."/>
            <person name="Shin H.S."/>
            <person name="Kim S.B."/>
            <person name="Han K."/>
            <person name="Lee J."/>
            <person name="Park M."/>
            <person name="Lee H.A."/>
            <person name="Lee H.Y."/>
            <person name="Lee Y."/>
            <person name="Oh S."/>
            <person name="Lee J.H."/>
            <person name="Choi E."/>
            <person name="Choi E."/>
            <person name="Lee S.E."/>
            <person name="Jeon J."/>
            <person name="Kim H."/>
            <person name="Choi G."/>
            <person name="Song H."/>
            <person name="Lee J."/>
            <person name="Lee S.C."/>
            <person name="Kwon J.K."/>
            <person name="Lee H.Y."/>
            <person name="Koo N."/>
            <person name="Hong Y."/>
            <person name="Kim R.W."/>
            <person name="Kang W.H."/>
            <person name="Huh J.H."/>
            <person name="Kang B.C."/>
            <person name="Yang T.J."/>
            <person name="Lee Y.H."/>
            <person name="Bennetzen J.L."/>
            <person name="Choi D."/>
        </authorList>
    </citation>
    <scope>NUCLEOTIDE SEQUENCE [LARGE SCALE GENOMIC DNA]</scope>
    <source>
        <strain evidence="3">cv. PBC81</strain>
    </source>
</reference>
<proteinExistence type="predicted"/>
<gene>
    <name evidence="2" type="ORF">CQW23_13351</name>
</gene>
<evidence type="ECO:0000259" key="1">
    <source>
        <dbReference type="Pfam" id="PF07734"/>
    </source>
</evidence>
<dbReference type="InterPro" id="IPR006527">
    <property type="entry name" value="F-box-assoc_dom_typ1"/>
</dbReference>
<dbReference type="AlphaFoldDB" id="A0A2G2WV81"/>
<name>A0A2G2WV81_CAPBA</name>
<evidence type="ECO:0000313" key="3">
    <source>
        <dbReference type="Proteomes" id="UP000224567"/>
    </source>
</evidence>
<sequence length="241" mass="27651">MHSPSEVHWKALKRVLRYLQGTLQFALHIQRGNDFNLHMYSNADWAGDSTSSLNQHFSKIWLSILGLDSITPFTSNYKVLWVRRFIDYDDTIHRSYGAIYSSSTNSWRILKCKHHKDLTSALSIASLPYCSGYLNGAYYWIVRENTLLSFDLGNEVFHENSSPDVPGLHFTSLILRDGSINIMAKDFNSVFTLWLMIEPGVWNKLRTFQCTSLIEPIYHGSWDSTLSFSLIRVVGSSPTML</sequence>
<dbReference type="EMBL" id="MLFT02000005">
    <property type="protein sequence ID" value="PHT49143.1"/>
    <property type="molecule type" value="Genomic_DNA"/>
</dbReference>
<keyword evidence="3" id="KW-1185">Reference proteome</keyword>
<dbReference type="PANTHER" id="PTHR11439">
    <property type="entry name" value="GAG-POL-RELATED RETROTRANSPOSON"/>
    <property type="match status" value="1"/>
</dbReference>
<comment type="caution">
    <text evidence="2">The sequence shown here is derived from an EMBL/GenBank/DDBJ whole genome shotgun (WGS) entry which is preliminary data.</text>
</comment>
<dbReference type="PANTHER" id="PTHR11439:SF463">
    <property type="entry name" value="REVERSE TRANSCRIPTASE TY1_COPIA-TYPE DOMAIN-CONTAINING PROTEIN"/>
    <property type="match status" value="1"/>
</dbReference>
<dbReference type="Pfam" id="PF07734">
    <property type="entry name" value="FBA_1"/>
    <property type="match status" value="1"/>
</dbReference>
<dbReference type="OrthoDB" id="1304255at2759"/>
<dbReference type="Proteomes" id="UP000224567">
    <property type="component" value="Unassembled WGS sequence"/>
</dbReference>